<dbReference type="GO" id="GO:0004385">
    <property type="term" value="F:GMP kinase activity"/>
    <property type="evidence" value="ECO:0007669"/>
    <property type="project" value="UniProtKB-UniRule"/>
</dbReference>
<evidence type="ECO:0000256" key="7">
    <source>
        <dbReference type="ARBA" id="ARBA00022840"/>
    </source>
</evidence>
<dbReference type="FunFam" id="3.30.63.10:FF:000002">
    <property type="entry name" value="Guanylate kinase 1"/>
    <property type="match status" value="1"/>
</dbReference>
<evidence type="ECO:0000256" key="4">
    <source>
        <dbReference type="ARBA" id="ARBA00022679"/>
    </source>
</evidence>
<dbReference type="InterPro" id="IPR020590">
    <property type="entry name" value="Guanylate_kinase_CS"/>
</dbReference>
<dbReference type="Pfam" id="PF00625">
    <property type="entry name" value="Guanylate_kin"/>
    <property type="match status" value="1"/>
</dbReference>
<keyword evidence="6 9" id="KW-0418">Kinase</keyword>
<feature type="binding site" evidence="9">
    <location>
        <begin position="10"/>
        <end position="17"/>
    </location>
    <ligand>
        <name>ATP</name>
        <dbReference type="ChEBI" id="CHEBI:30616"/>
    </ligand>
</feature>
<dbReference type="CDD" id="cd00071">
    <property type="entry name" value="GMPK"/>
    <property type="match status" value="1"/>
</dbReference>
<evidence type="ECO:0000259" key="10">
    <source>
        <dbReference type="PROSITE" id="PS50052"/>
    </source>
</evidence>
<comment type="catalytic activity">
    <reaction evidence="9">
        <text>GMP + ATP = GDP + ADP</text>
        <dbReference type="Rhea" id="RHEA:20780"/>
        <dbReference type="ChEBI" id="CHEBI:30616"/>
        <dbReference type="ChEBI" id="CHEBI:58115"/>
        <dbReference type="ChEBI" id="CHEBI:58189"/>
        <dbReference type="ChEBI" id="CHEBI:456216"/>
        <dbReference type="EC" id="2.7.4.8"/>
    </reaction>
</comment>
<dbReference type="GO" id="GO:0005829">
    <property type="term" value="C:cytosol"/>
    <property type="evidence" value="ECO:0007669"/>
    <property type="project" value="TreeGrafter"/>
</dbReference>
<organism evidence="11">
    <name type="scientific">Mesoaciditoga lauensis</name>
    <dbReference type="NCBI Taxonomy" id="1495039"/>
    <lineage>
        <taxon>Bacteria</taxon>
        <taxon>Thermotogati</taxon>
        <taxon>Thermotogota</taxon>
        <taxon>Thermotogae</taxon>
        <taxon>Mesoaciditogales</taxon>
        <taxon>Mesoaciditogaceae</taxon>
        <taxon>Mesoaciditoga</taxon>
    </lineage>
</organism>
<accession>A0A7V3RDB0</accession>
<dbReference type="Gene3D" id="3.30.63.10">
    <property type="entry name" value="Guanylate Kinase phosphate binding domain"/>
    <property type="match status" value="1"/>
</dbReference>
<protein>
    <recommendedName>
        <fullName evidence="3 9">Guanylate kinase</fullName>
        <ecNumber evidence="2 9">2.7.4.8</ecNumber>
    </recommendedName>
    <alternativeName>
        <fullName evidence="8 9">GMP kinase</fullName>
    </alternativeName>
</protein>
<evidence type="ECO:0000256" key="9">
    <source>
        <dbReference type="HAMAP-Rule" id="MF_00328"/>
    </source>
</evidence>
<dbReference type="EMBL" id="DTPE01000018">
    <property type="protein sequence ID" value="HGE74593.1"/>
    <property type="molecule type" value="Genomic_DNA"/>
</dbReference>
<evidence type="ECO:0000256" key="6">
    <source>
        <dbReference type="ARBA" id="ARBA00022777"/>
    </source>
</evidence>
<comment type="function">
    <text evidence="9">Essential for recycling GMP and indirectly, cGMP.</text>
</comment>
<evidence type="ECO:0000256" key="2">
    <source>
        <dbReference type="ARBA" id="ARBA00012961"/>
    </source>
</evidence>
<name>A0A7V3RDB0_9BACT</name>
<gene>
    <name evidence="9" type="primary">gmk</name>
    <name evidence="11" type="ORF">ENX73_00505</name>
</gene>
<dbReference type="InterPro" id="IPR008144">
    <property type="entry name" value="Guanylate_kin-like_dom"/>
</dbReference>
<evidence type="ECO:0000256" key="3">
    <source>
        <dbReference type="ARBA" id="ARBA00016296"/>
    </source>
</evidence>
<dbReference type="InterPro" id="IPR017665">
    <property type="entry name" value="Guanylate_kinase"/>
</dbReference>
<dbReference type="SMART" id="SM00072">
    <property type="entry name" value="GuKc"/>
    <property type="match status" value="1"/>
</dbReference>
<dbReference type="PANTHER" id="PTHR23117">
    <property type="entry name" value="GUANYLATE KINASE-RELATED"/>
    <property type="match status" value="1"/>
</dbReference>
<evidence type="ECO:0000256" key="1">
    <source>
        <dbReference type="ARBA" id="ARBA00005790"/>
    </source>
</evidence>
<dbReference type="NCBIfam" id="TIGR03263">
    <property type="entry name" value="guanyl_kin"/>
    <property type="match status" value="1"/>
</dbReference>
<dbReference type="InterPro" id="IPR008145">
    <property type="entry name" value="GK/Ca_channel_bsu"/>
</dbReference>
<keyword evidence="7 9" id="KW-0067">ATP-binding</keyword>
<dbReference type="AlphaFoldDB" id="A0A7V3RDB0"/>
<evidence type="ECO:0000256" key="8">
    <source>
        <dbReference type="ARBA" id="ARBA00030128"/>
    </source>
</evidence>
<reference evidence="11" key="1">
    <citation type="journal article" date="2020" name="mSystems">
        <title>Genome- and Community-Level Interaction Insights into Carbon Utilization and Element Cycling Functions of Hydrothermarchaeota in Hydrothermal Sediment.</title>
        <authorList>
            <person name="Zhou Z."/>
            <person name="Liu Y."/>
            <person name="Xu W."/>
            <person name="Pan J."/>
            <person name="Luo Z.H."/>
            <person name="Li M."/>
        </authorList>
    </citation>
    <scope>NUCLEOTIDE SEQUENCE [LARGE SCALE GENOMIC DNA]</scope>
    <source>
        <strain evidence="11">SpSt-966</strain>
    </source>
</reference>
<keyword evidence="4 9" id="KW-0808">Transferase</keyword>
<dbReference type="Gene3D" id="3.40.50.300">
    <property type="entry name" value="P-loop containing nucleotide triphosphate hydrolases"/>
    <property type="match status" value="1"/>
</dbReference>
<dbReference type="PANTHER" id="PTHR23117:SF13">
    <property type="entry name" value="GUANYLATE KINASE"/>
    <property type="match status" value="1"/>
</dbReference>
<dbReference type="EC" id="2.7.4.8" evidence="2 9"/>
<dbReference type="PROSITE" id="PS50052">
    <property type="entry name" value="GUANYLATE_KINASE_2"/>
    <property type="match status" value="1"/>
</dbReference>
<dbReference type="GO" id="GO:0005524">
    <property type="term" value="F:ATP binding"/>
    <property type="evidence" value="ECO:0007669"/>
    <property type="project" value="UniProtKB-UniRule"/>
</dbReference>
<evidence type="ECO:0000256" key="5">
    <source>
        <dbReference type="ARBA" id="ARBA00022741"/>
    </source>
</evidence>
<proteinExistence type="inferred from homology"/>
<dbReference type="PROSITE" id="PS00856">
    <property type="entry name" value="GUANYLATE_KINASE_1"/>
    <property type="match status" value="1"/>
</dbReference>
<evidence type="ECO:0000313" key="11">
    <source>
        <dbReference type="EMBL" id="HGE74593.1"/>
    </source>
</evidence>
<keyword evidence="5 9" id="KW-0547">Nucleotide-binding</keyword>
<keyword evidence="9" id="KW-0963">Cytoplasm</keyword>
<dbReference type="InterPro" id="IPR027417">
    <property type="entry name" value="P-loop_NTPase"/>
</dbReference>
<feature type="domain" description="Guanylate kinase-like" evidence="10">
    <location>
        <begin position="3"/>
        <end position="181"/>
    </location>
</feature>
<comment type="caution">
    <text evidence="11">The sequence shown here is derived from an EMBL/GenBank/DDBJ whole genome shotgun (WGS) entry which is preliminary data.</text>
</comment>
<dbReference type="HAMAP" id="MF_00328">
    <property type="entry name" value="Guanylate_kinase"/>
    <property type="match status" value="1"/>
</dbReference>
<comment type="subcellular location">
    <subcellularLocation>
        <location evidence="9">Cytoplasm</location>
    </subcellularLocation>
</comment>
<sequence length="208" mass="24038">MKGLVFVMSGPSGAGKTTIVKGVLPELEEIEFSVSYTTRPKRDEEVDGVDYFFIDEQRFKDLIKENEFLEWAEVHGHLYGTSKSYVETRLEKGINMFLDVDVKGALNIKRLVKGAVFIFVAPPSFNELKERLIKRHTEDERNMEKRIEDAKYELSQISKFDYLIVNRDLKVSEKQLESIIISEQLRVERAGEIIGKYKFYKVQEGGNS</sequence>
<dbReference type="SUPFAM" id="SSF52540">
    <property type="entry name" value="P-loop containing nucleoside triphosphate hydrolases"/>
    <property type="match status" value="1"/>
</dbReference>
<comment type="similarity">
    <text evidence="1 9">Belongs to the guanylate kinase family.</text>
</comment>